<dbReference type="PANTHER" id="PTHR21661">
    <property type="entry name" value="EPOXIDE HYDROLASE 1-RELATED"/>
    <property type="match status" value="1"/>
</dbReference>
<feature type="domain" description="Epoxide hydrolase N-terminal" evidence="3">
    <location>
        <begin position="18"/>
        <end position="129"/>
    </location>
</feature>
<dbReference type="Pfam" id="PF06441">
    <property type="entry name" value="EHN"/>
    <property type="match status" value="1"/>
</dbReference>
<evidence type="ECO:0000256" key="2">
    <source>
        <dbReference type="ARBA" id="ARBA00022801"/>
    </source>
</evidence>
<protein>
    <submittedName>
        <fullName evidence="4">Epoxide hydrolase N terminus-domain-containing protein</fullName>
    </submittedName>
</protein>
<evidence type="ECO:0000256" key="1">
    <source>
        <dbReference type="ARBA" id="ARBA00010088"/>
    </source>
</evidence>
<keyword evidence="2 4" id="KW-0378">Hydrolase</keyword>
<dbReference type="Proteomes" id="UP000717696">
    <property type="component" value="Unassembled WGS sequence"/>
</dbReference>
<dbReference type="InterPro" id="IPR029058">
    <property type="entry name" value="AB_hydrolase_fold"/>
</dbReference>
<evidence type="ECO:0000259" key="3">
    <source>
        <dbReference type="Pfam" id="PF06441"/>
    </source>
</evidence>
<evidence type="ECO:0000313" key="4">
    <source>
        <dbReference type="EMBL" id="KAH7145373.1"/>
    </source>
</evidence>
<dbReference type="Gene3D" id="3.40.50.1820">
    <property type="entry name" value="alpha/beta hydrolase"/>
    <property type="match status" value="1"/>
</dbReference>
<reference evidence="4" key="1">
    <citation type="journal article" date="2021" name="Nat. Commun.">
        <title>Genetic determinants of endophytism in the Arabidopsis root mycobiome.</title>
        <authorList>
            <person name="Mesny F."/>
            <person name="Miyauchi S."/>
            <person name="Thiergart T."/>
            <person name="Pickel B."/>
            <person name="Atanasova L."/>
            <person name="Karlsson M."/>
            <person name="Huettel B."/>
            <person name="Barry K.W."/>
            <person name="Haridas S."/>
            <person name="Chen C."/>
            <person name="Bauer D."/>
            <person name="Andreopoulos W."/>
            <person name="Pangilinan J."/>
            <person name="LaButti K."/>
            <person name="Riley R."/>
            <person name="Lipzen A."/>
            <person name="Clum A."/>
            <person name="Drula E."/>
            <person name="Henrissat B."/>
            <person name="Kohler A."/>
            <person name="Grigoriev I.V."/>
            <person name="Martin F.M."/>
            <person name="Hacquard S."/>
        </authorList>
    </citation>
    <scope>NUCLEOTIDE SEQUENCE</scope>
    <source>
        <strain evidence="4">MPI-CAGE-AT-0021</strain>
    </source>
</reference>
<dbReference type="GO" id="GO:0097176">
    <property type="term" value="P:epoxide metabolic process"/>
    <property type="evidence" value="ECO:0007669"/>
    <property type="project" value="TreeGrafter"/>
</dbReference>
<dbReference type="EMBL" id="JAGMUU010000009">
    <property type="protein sequence ID" value="KAH7145373.1"/>
    <property type="molecule type" value="Genomic_DNA"/>
</dbReference>
<proteinExistence type="inferred from homology"/>
<dbReference type="OrthoDB" id="7130006at2759"/>
<comment type="similarity">
    <text evidence="1">Belongs to the peptidase S33 family.</text>
</comment>
<keyword evidence="5" id="KW-1185">Reference proteome</keyword>
<name>A0A9P9EQY4_9HYPO</name>
<dbReference type="PANTHER" id="PTHR21661:SF39">
    <property type="entry name" value="HYDROLASE, PUTATIVE (AFU_ORTHOLOGUE AFUA_3G08960)-RELATED"/>
    <property type="match status" value="1"/>
</dbReference>
<gene>
    <name evidence="4" type="ORF">B0J13DRAFT_443031</name>
</gene>
<comment type="caution">
    <text evidence="4">The sequence shown here is derived from an EMBL/GenBank/DDBJ whole genome shotgun (WGS) entry which is preliminary data.</text>
</comment>
<evidence type="ECO:0000313" key="5">
    <source>
        <dbReference type="Proteomes" id="UP000717696"/>
    </source>
</evidence>
<sequence>MAETDFATLPVGMPGRPTPFLFEVPDQDLKEFRDLVRLSKIGPPTWWNMQNDRRFGITREWLVKGKNAWLDAFDWRKHERRINSFPNFKIITDQEAGRTSVHFAALFSTKKDAIPIIFMHSWPGSFIEFLPMTNRLVKKYTPVTLPYHIVVPSRTVSSAIWIRASRVGVESLATM</sequence>
<dbReference type="SUPFAM" id="SSF53474">
    <property type="entry name" value="alpha/beta-Hydrolases"/>
    <property type="match status" value="1"/>
</dbReference>
<accession>A0A9P9EQY4</accession>
<dbReference type="GO" id="GO:0004301">
    <property type="term" value="F:epoxide hydrolase activity"/>
    <property type="evidence" value="ECO:0007669"/>
    <property type="project" value="TreeGrafter"/>
</dbReference>
<dbReference type="AlphaFoldDB" id="A0A9P9EQY4"/>
<organism evidence="4 5">
    <name type="scientific">Dactylonectria estremocensis</name>
    <dbReference type="NCBI Taxonomy" id="1079267"/>
    <lineage>
        <taxon>Eukaryota</taxon>
        <taxon>Fungi</taxon>
        <taxon>Dikarya</taxon>
        <taxon>Ascomycota</taxon>
        <taxon>Pezizomycotina</taxon>
        <taxon>Sordariomycetes</taxon>
        <taxon>Hypocreomycetidae</taxon>
        <taxon>Hypocreales</taxon>
        <taxon>Nectriaceae</taxon>
        <taxon>Dactylonectria</taxon>
    </lineage>
</organism>
<dbReference type="InterPro" id="IPR010497">
    <property type="entry name" value="Epoxide_hydro_N"/>
</dbReference>